<name>A0ACC1PML6_9PEZI</name>
<comment type="caution">
    <text evidence="1">The sequence shown here is derived from an EMBL/GenBank/DDBJ whole genome shotgun (WGS) entry which is preliminary data.</text>
</comment>
<protein>
    <submittedName>
        <fullName evidence="1">Uncharacterized protein</fullName>
    </submittedName>
</protein>
<sequence>MPLKLQVGIRDSWDKADAPVQAAIKKLKEVIGVRVTVNPEWSILHTELGPFYPDKAAFVPSVAGAVEACCDALSALVDEDANIEWVNALLEHTDHIHIFIEISKNRVMSVSWSDQREGFIVYLPKSVVPSQSYMQAFFMGNLVKVFDEKSRHDALTKLDAVAADDWADVAVDDRTGNAAVLEVPQRHVITQQSPAFDIIPDVEILSRPDELLLKPPYHLIMRSSGKTHVDVECSHSPTLELLEKYVSNRLY</sequence>
<proteinExistence type="predicted"/>
<gene>
    <name evidence="1" type="ORF">NUW58_g1469</name>
</gene>
<accession>A0ACC1PML6</accession>
<dbReference type="Proteomes" id="UP001143856">
    <property type="component" value="Unassembled WGS sequence"/>
</dbReference>
<keyword evidence="2" id="KW-1185">Reference proteome</keyword>
<dbReference type="EMBL" id="JAPDGR010000158">
    <property type="protein sequence ID" value="KAJ2994763.1"/>
    <property type="molecule type" value="Genomic_DNA"/>
</dbReference>
<evidence type="ECO:0000313" key="2">
    <source>
        <dbReference type="Proteomes" id="UP001143856"/>
    </source>
</evidence>
<reference evidence="1" key="1">
    <citation type="submission" date="2022-10" db="EMBL/GenBank/DDBJ databases">
        <title>Genome Sequence of Xylaria curta.</title>
        <authorList>
            <person name="Buettner E."/>
        </authorList>
    </citation>
    <scope>NUCLEOTIDE SEQUENCE</scope>
    <source>
        <strain evidence="1">Babe10</strain>
    </source>
</reference>
<organism evidence="1 2">
    <name type="scientific">Xylaria curta</name>
    <dbReference type="NCBI Taxonomy" id="42375"/>
    <lineage>
        <taxon>Eukaryota</taxon>
        <taxon>Fungi</taxon>
        <taxon>Dikarya</taxon>
        <taxon>Ascomycota</taxon>
        <taxon>Pezizomycotina</taxon>
        <taxon>Sordariomycetes</taxon>
        <taxon>Xylariomycetidae</taxon>
        <taxon>Xylariales</taxon>
        <taxon>Xylariaceae</taxon>
        <taxon>Xylaria</taxon>
    </lineage>
</organism>
<evidence type="ECO:0000313" key="1">
    <source>
        <dbReference type="EMBL" id="KAJ2994763.1"/>
    </source>
</evidence>